<feature type="domain" description="Reverse transcriptase" evidence="1">
    <location>
        <begin position="4"/>
        <end position="279"/>
    </location>
</feature>
<proteinExistence type="predicted"/>
<dbReference type="InterPro" id="IPR043502">
    <property type="entry name" value="DNA/RNA_pol_sf"/>
</dbReference>
<organism evidence="2 3">
    <name type="scientific">Sparus aurata</name>
    <name type="common">Gilthead sea bream</name>
    <dbReference type="NCBI Taxonomy" id="8175"/>
    <lineage>
        <taxon>Eukaryota</taxon>
        <taxon>Metazoa</taxon>
        <taxon>Chordata</taxon>
        <taxon>Craniata</taxon>
        <taxon>Vertebrata</taxon>
        <taxon>Euteleostomi</taxon>
        <taxon>Actinopterygii</taxon>
        <taxon>Neopterygii</taxon>
        <taxon>Teleostei</taxon>
        <taxon>Neoteleostei</taxon>
        <taxon>Acanthomorphata</taxon>
        <taxon>Eupercaria</taxon>
        <taxon>Spariformes</taxon>
        <taxon>Sparidae</taxon>
        <taxon>Sparus</taxon>
    </lineage>
</organism>
<dbReference type="Ensembl" id="ENSSAUT00010025190.1">
    <property type="protein sequence ID" value="ENSSAUP00010023842.1"/>
    <property type="gene ID" value="ENSSAUG00010010479.1"/>
</dbReference>
<dbReference type="AlphaFoldDB" id="A0A671VDH2"/>
<dbReference type="PROSITE" id="PS50878">
    <property type="entry name" value="RT_POL"/>
    <property type="match status" value="1"/>
</dbReference>
<keyword evidence="3" id="KW-1185">Reference proteome</keyword>
<dbReference type="PANTHER" id="PTHR33332">
    <property type="entry name" value="REVERSE TRANSCRIPTASE DOMAIN-CONTAINING PROTEIN"/>
    <property type="match status" value="1"/>
</dbReference>
<dbReference type="InterPro" id="IPR000477">
    <property type="entry name" value="RT_dom"/>
</dbReference>
<sequence>MVNLSLSTGVFPSAFKHAIVEPLLKKTGLDPTDLSNFRPISKLPLLSKILEKVVSEQLSLFLDQNNIHEKFQSGFRKHHSTETALLKVSSDIMMSADSGKCTVLVLLDLSSAFDTVDHQILLRRLRDEVGLSGSVLHWFLSYLSGRSFSVTANQIRSESADLLCGVPQGSVLGPVLFLLYLIPLGKIIQRFSDVSYHIFADDIQLYCSFKPTELQRLNSLVNCLMEIKQWLSDNTLQLNVDKTETLVIAPDDSIPGLSQYLGDLGQSVKPSLRNLGVVLDKDMSLVQHCKQLTKNCFFQLRKISKLRKMVSQNDLELIVHAFVSSRLDYCNSLFSCLNKKELSRLQLVQNSAARILTHSNRRTHISPILKALHWLPVSSRINFKILVLTFRAIHGQAPPYISDLIQPYTPARALRSVDQNLLMVPRTRFRTRGDRSFQAVAPRLWNDLPLSLRSIESADSFKRQLKTYLFVQAFA</sequence>
<dbReference type="Proteomes" id="UP000472265">
    <property type="component" value="Chromosome 4"/>
</dbReference>
<evidence type="ECO:0000313" key="3">
    <source>
        <dbReference type="Proteomes" id="UP000472265"/>
    </source>
</evidence>
<dbReference type="CDD" id="cd01650">
    <property type="entry name" value="RT_nLTR_like"/>
    <property type="match status" value="1"/>
</dbReference>
<evidence type="ECO:0000313" key="2">
    <source>
        <dbReference type="Ensembl" id="ENSSAUP00010023842.1"/>
    </source>
</evidence>
<name>A0A671VDH2_SPAAU</name>
<evidence type="ECO:0000259" key="1">
    <source>
        <dbReference type="PROSITE" id="PS50878"/>
    </source>
</evidence>
<reference evidence="2" key="3">
    <citation type="submission" date="2025-09" db="UniProtKB">
        <authorList>
            <consortium name="Ensembl"/>
        </authorList>
    </citation>
    <scope>IDENTIFICATION</scope>
</reference>
<accession>A0A671VDH2</accession>
<protein>
    <recommendedName>
        <fullName evidence="1">Reverse transcriptase domain-containing protein</fullName>
    </recommendedName>
</protein>
<dbReference type="Pfam" id="PF00078">
    <property type="entry name" value="RVT_1"/>
    <property type="match status" value="1"/>
</dbReference>
<dbReference type="GeneTree" id="ENSGT01150000286909"/>
<dbReference type="OMA" id="SYHIFAD"/>
<reference evidence="2" key="1">
    <citation type="submission" date="2021-04" db="EMBL/GenBank/DDBJ databases">
        <authorList>
            <consortium name="Wellcome Sanger Institute Data Sharing"/>
        </authorList>
    </citation>
    <scope>NUCLEOTIDE SEQUENCE [LARGE SCALE GENOMIC DNA]</scope>
</reference>
<dbReference type="SUPFAM" id="SSF56672">
    <property type="entry name" value="DNA/RNA polymerases"/>
    <property type="match status" value="1"/>
</dbReference>
<dbReference type="InParanoid" id="A0A671VDH2"/>
<reference evidence="2" key="2">
    <citation type="submission" date="2025-08" db="UniProtKB">
        <authorList>
            <consortium name="Ensembl"/>
        </authorList>
    </citation>
    <scope>IDENTIFICATION</scope>
</reference>